<dbReference type="Proteomes" id="UP001241377">
    <property type="component" value="Unassembled WGS sequence"/>
</dbReference>
<sequence>MHLTIHNAHNGLTTSIQKPIRYHSYQSFKEYIVESFTNYILDDANNVFLLTQFGMRVDFNIINELNDIYFFDKRLFVNENPASILKDYATQTMRDIPPPKHPLLAPYSRGLNIRQMSSSLRSNAGWSMSVKVDAALADEQVRAYKRQISVMFRCLSIMFEFIASFTSDIENSFTKFYNHINQLSLKTLHEHWKSHYKTLASRPQFTFKNGKSVRLADMLDYDALVEASQFVERNLLTVIDQFNQLSATINEVNKSKIDIDGEIQVLRDESIAEFASLKALESLVEDIKSIGTAISTEIDLIASSESRVLGDIYTKHVELSKKLDEKYVQLYNDLTKLDQFKDKLAEKGTALFRHCARLQMQMVNVKLALNEFDSRKQEGKQRSAMQKVQEIKKKEEYLSLTIDLPLLFGFAIIEMRRQYEWYDFFASGAVSNVTEQLQVIINQERVFRKIWAKKIGSFLSILDSLPSDLSQTLPSLDVTVVKGREDFFGKFWIHDIQREDIDKYIKWVGSIDAGKHANFSMLLERNFEDLIKSTNAMKLVTKAIGTLSSYTSPENIDAVQPNDKKEDQDLIQGYKNRIRKLENLLHQQQFKDLSTWPVIKGATQDQSIIFNPKRNSGVGSDNVLVHLQHDAKILLQNHRSSIKDELSSRTDHLKLAKENEDLRKRLQELQIGGERRVEAKVPFEASLSGTKILAQQNTEILAQKKALEMKVDSQLQVIEKIQKESSEKDNEIFALKKQIQDLTGEANEFYARNEELKKNAEVKYDHLVQELNEEKDKSSSLSSELDAMKRGANDRKDAEKAIAELTSVASDLYGKLVDHSHITFDYVLTLSYILEKMGLMLTNEEGKNNVFKIRRVKGLRSRKQDGENSQTDVGSPVPGAIKNMMVWSHTDINVNPADMIESAKEIINVCRNKMDETFDKYNQVVAFRSNVSIEQVSEHDIRTIEFFLNAVVKRFKDVEGLAKKLAKEKKTYETQLQKLTRKMSAKVTLSNFQTNDLVLFLPTRLETKEPQEVIQPWTAFNIGTPHYFLKSQPSVEREWIVARIVSIVEHTVTATNKNDTSLNPYRLSEGITWFLVEAKEVSQ</sequence>
<protein>
    <submittedName>
        <fullName evidence="1">Oligomeric, coiled-coil, peripheral membrane protein</fullName>
    </submittedName>
</protein>
<evidence type="ECO:0000313" key="1">
    <source>
        <dbReference type="EMBL" id="KAJ9096166.1"/>
    </source>
</evidence>
<organism evidence="1 2">
    <name type="scientific">Naganishia cerealis</name>
    <dbReference type="NCBI Taxonomy" id="610337"/>
    <lineage>
        <taxon>Eukaryota</taxon>
        <taxon>Fungi</taxon>
        <taxon>Dikarya</taxon>
        <taxon>Basidiomycota</taxon>
        <taxon>Agaricomycotina</taxon>
        <taxon>Tremellomycetes</taxon>
        <taxon>Filobasidiales</taxon>
        <taxon>Filobasidiaceae</taxon>
        <taxon>Naganishia</taxon>
    </lineage>
</organism>
<comment type="caution">
    <text evidence="1">The sequence shown here is derived from an EMBL/GenBank/DDBJ whole genome shotgun (WGS) entry which is preliminary data.</text>
</comment>
<proteinExistence type="predicted"/>
<dbReference type="EMBL" id="JASBWR010000095">
    <property type="protein sequence ID" value="KAJ9096166.1"/>
    <property type="molecule type" value="Genomic_DNA"/>
</dbReference>
<reference evidence="1" key="1">
    <citation type="submission" date="2023-04" db="EMBL/GenBank/DDBJ databases">
        <title>Draft Genome sequencing of Naganishia species isolated from polar environments using Oxford Nanopore Technology.</title>
        <authorList>
            <person name="Leo P."/>
            <person name="Venkateswaran K."/>
        </authorList>
    </citation>
    <scope>NUCLEOTIDE SEQUENCE</scope>
    <source>
        <strain evidence="1">MNA-CCFEE 5261</strain>
    </source>
</reference>
<gene>
    <name evidence="1" type="primary">ATG11</name>
    <name evidence="1" type="ORF">QFC19_007265</name>
</gene>
<name>A0ACC2VBE8_9TREE</name>
<evidence type="ECO:0000313" key="2">
    <source>
        <dbReference type="Proteomes" id="UP001241377"/>
    </source>
</evidence>
<keyword evidence="2" id="KW-1185">Reference proteome</keyword>
<accession>A0ACC2VBE8</accession>